<evidence type="ECO:0000256" key="3">
    <source>
        <dbReference type="RuleBase" id="RU003616"/>
    </source>
</evidence>
<dbReference type="Pfam" id="PF00462">
    <property type="entry name" value="Glutaredoxin"/>
    <property type="match status" value="1"/>
</dbReference>
<dbReference type="PROSITE" id="PS01031">
    <property type="entry name" value="SHSP"/>
    <property type="match status" value="1"/>
</dbReference>
<dbReference type="InterPro" id="IPR014025">
    <property type="entry name" value="Glutaredoxin_subgr"/>
</dbReference>
<dbReference type="PROSITE" id="PS51354">
    <property type="entry name" value="GLUTAREDOXIN_2"/>
    <property type="match status" value="1"/>
</dbReference>
<comment type="caution">
    <text evidence="6">The sequence shown here is derived from an EMBL/GenBank/DDBJ whole genome shotgun (WGS) entry which is preliminary data.</text>
</comment>
<evidence type="ECO:0000256" key="1">
    <source>
        <dbReference type="ARBA" id="ARBA00023016"/>
    </source>
</evidence>
<dbReference type="SUPFAM" id="SSF52833">
    <property type="entry name" value="Thioredoxin-like"/>
    <property type="match status" value="1"/>
</dbReference>
<reference evidence="6 7" key="1">
    <citation type="journal article" date="2024" name="Nat. Commun.">
        <title>Phylogenomics reveals the evolutionary origins of lichenization in chlorophyte algae.</title>
        <authorList>
            <person name="Puginier C."/>
            <person name="Libourel C."/>
            <person name="Otte J."/>
            <person name="Skaloud P."/>
            <person name="Haon M."/>
            <person name="Grisel S."/>
            <person name="Petersen M."/>
            <person name="Berrin J.G."/>
            <person name="Delaux P.M."/>
            <person name="Dal Grande F."/>
            <person name="Keller J."/>
        </authorList>
    </citation>
    <scope>NUCLEOTIDE SEQUENCE [LARGE SCALE GENOMIC DNA]</scope>
    <source>
        <strain evidence="6 7">SAG 2043</strain>
    </source>
</reference>
<evidence type="ECO:0000256" key="4">
    <source>
        <dbReference type="SAM" id="MobiDB-lite"/>
    </source>
</evidence>
<dbReference type="CDD" id="cd03419">
    <property type="entry name" value="GRX_GRXh_1_2_like"/>
    <property type="match status" value="1"/>
</dbReference>
<name>A0AAW1PA73_9CHLO</name>
<feature type="region of interest" description="Disordered" evidence="4">
    <location>
        <begin position="1"/>
        <end position="29"/>
    </location>
</feature>
<gene>
    <name evidence="6" type="ORF">WJX72_004762</name>
</gene>
<dbReference type="PANTHER" id="PTHR11527">
    <property type="entry name" value="HEAT-SHOCK PROTEIN 20 FAMILY MEMBER"/>
    <property type="match status" value="1"/>
</dbReference>
<evidence type="ECO:0000256" key="2">
    <source>
        <dbReference type="PROSITE-ProRule" id="PRU00285"/>
    </source>
</evidence>
<dbReference type="InterPro" id="IPR002109">
    <property type="entry name" value="Glutaredoxin"/>
</dbReference>
<comment type="similarity">
    <text evidence="2 3">Belongs to the small heat shock protein (HSP20) family.</text>
</comment>
<dbReference type="InterPro" id="IPR008978">
    <property type="entry name" value="HSP20-like_chaperone"/>
</dbReference>
<dbReference type="Proteomes" id="UP001489004">
    <property type="component" value="Unassembled WGS sequence"/>
</dbReference>
<organism evidence="6 7">
    <name type="scientific">[Myrmecia] bisecta</name>
    <dbReference type="NCBI Taxonomy" id="41462"/>
    <lineage>
        <taxon>Eukaryota</taxon>
        <taxon>Viridiplantae</taxon>
        <taxon>Chlorophyta</taxon>
        <taxon>core chlorophytes</taxon>
        <taxon>Trebouxiophyceae</taxon>
        <taxon>Trebouxiales</taxon>
        <taxon>Trebouxiaceae</taxon>
        <taxon>Myrmecia</taxon>
    </lineage>
</organism>
<keyword evidence="7" id="KW-1185">Reference proteome</keyword>
<dbReference type="InterPro" id="IPR031107">
    <property type="entry name" value="Small_HSP"/>
</dbReference>
<dbReference type="Gene3D" id="3.40.30.10">
    <property type="entry name" value="Glutaredoxin"/>
    <property type="match status" value="1"/>
</dbReference>
<dbReference type="PRINTS" id="PR00160">
    <property type="entry name" value="GLUTAREDOXIN"/>
</dbReference>
<dbReference type="AlphaFoldDB" id="A0AAW1PA73"/>
<dbReference type="EMBL" id="JALJOR010000013">
    <property type="protein sequence ID" value="KAK9806845.1"/>
    <property type="molecule type" value="Genomic_DNA"/>
</dbReference>
<sequence length="296" mass="33845">MAQRGRQRKHDQTSGDVSVQKEDSGHGLLIPGLPPRLPALSPPHLPTPHLGRLSQFLRDKKEKLENMLGYSDHNQQDEAESMPADVREDDENYYIIADVPGLRRQDVKVKVDRNNVLTIIGKRERDDKENEGGQHERRSGTFIRRFQLPDDVDPRDIHAKVNHGQLVITVRKGERTRQKKDIQIQDPIDEARSVVMPFIENNHIAMFTKTHCPYSQRAKEIMDREVGPTEYAFMDIDLRPDMEAIQMFLALLTGERTVPRIFINGKCIGGARELELLERSGQLPKMLPGSEKVPVE</sequence>
<evidence type="ECO:0000313" key="7">
    <source>
        <dbReference type="Proteomes" id="UP001489004"/>
    </source>
</evidence>
<feature type="domain" description="SHSP" evidence="5">
    <location>
        <begin position="75"/>
        <end position="187"/>
    </location>
</feature>
<dbReference type="Gene3D" id="2.60.40.790">
    <property type="match status" value="1"/>
</dbReference>
<keyword evidence="1" id="KW-0346">Stress response</keyword>
<dbReference type="InterPro" id="IPR036249">
    <property type="entry name" value="Thioredoxin-like_sf"/>
</dbReference>
<evidence type="ECO:0000259" key="5">
    <source>
        <dbReference type="PROSITE" id="PS01031"/>
    </source>
</evidence>
<evidence type="ECO:0000313" key="6">
    <source>
        <dbReference type="EMBL" id="KAK9806845.1"/>
    </source>
</evidence>
<accession>A0AAW1PA73</accession>
<dbReference type="Pfam" id="PF00011">
    <property type="entry name" value="HSP20"/>
    <property type="match status" value="1"/>
</dbReference>
<protein>
    <recommendedName>
        <fullName evidence="5">SHSP domain-containing protein</fullName>
    </recommendedName>
</protein>
<dbReference type="InterPro" id="IPR002068">
    <property type="entry name" value="A-crystallin/Hsp20_dom"/>
</dbReference>
<dbReference type="CDD" id="cd06464">
    <property type="entry name" value="ACD_sHsps-like"/>
    <property type="match status" value="1"/>
</dbReference>
<proteinExistence type="inferred from homology"/>
<dbReference type="SUPFAM" id="SSF49764">
    <property type="entry name" value="HSP20-like chaperones"/>
    <property type="match status" value="1"/>
</dbReference>